<evidence type="ECO:0000313" key="1">
    <source>
        <dbReference type="EMBL" id="OLN27536.1"/>
    </source>
</evidence>
<dbReference type="EMBL" id="MLBF01000056">
    <property type="protein sequence ID" value="OLN27536.1"/>
    <property type="molecule type" value="Genomic_DNA"/>
</dbReference>
<reference evidence="1 2" key="1">
    <citation type="submission" date="2016-09" db="EMBL/GenBank/DDBJ databases">
        <title>Complete genome of Desulfosporosinus sp. OL.</title>
        <authorList>
            <person name="Mardanov A."/>
            <person name="Beletsky A."/>
            <person name="Panova A."/>
            <person name="Karnachuk O."/>
            <person name="Ravin N."/>
        </authorList>
    </citation>
    <scope>NUCLEOTIDE SEQUENCE [LARGE SCALE GENOMIC DNA]</scope>
    <source>
        <strain evidence="1 2">OL</strain>
    </source>
</reference>
<comment type="caution">
    <text evidence="1">The sequence shown here is derived from an EMBL/GenBank/DDBJ whole genome shotgun (WGS) entry which is preliminary data.</text>
</comment>
<organism evidence="1 2">
    <name type="scientific">Desulfosporosinus metallidurans</name>
    <dbReference type="NCBI Taxonomy" id="1888891"/>
    <lineage>
        <taxon>Bacteria</taxon>
        <taxon>Bacillati</taxon>
        <taxon>Bacillota</taxon>
        <taxon>Clostridia</taxon>
        <taxon>Eubacteriales</taxon>
        <taxon>Desulfitobacteriaceae</taxon>
        <taxon>Desulfosporosinus</taxon>
    </lineage>
</organism>
<dbReference type="STRING" id="1888891.DSOL_4508"/>
<sequence length="424" mass="48107">MPVSLELLQNCKEEYELNLVQYNKMQSYYDGKTDALANYQMVTERANNKISNNMLQKFINEEAAYCVGNKITYSSYANDPDIIEDVRVNTIHWSEKHDRELCKEALIFNEAYELYYINTDGLFSSIILTPNDSYVLRDDIGNVVLVIRFFMKKFDLITRYADVYEGNTITHYTVEGSNFVQYGTVDTTIFSRVPVSVCNIGTIYESLFNNIKGAQDGYETITSDLINEISDMRNAFLVLTNCQVEDDDLGKMKQLGVMQLPNKDSSAQFLIKTLSDTFIQNAMTTLRENMYELSNHINHNEKLSSNTSSLAMKNRLIGLQQKCTNNVQAVQDCIKLRLQFLFEYLKVKQNKSYSYADIDIKLTPNIPSDDLMMAQILSQLNGKVSTKTGIKQLSFVSNVDAEMELLADENKANSVGGALLNGGV</sequence>
<dbReference type="Proteomes" id="UP000186102">
    <property type="component" value="Unassembled WGS sequence"/>
</dbReference>
<dbReference type="InterPro" id="IPR021145">
    <property type="entry name" value="Portal_protein_SPP1_Gp6-like"/>
</dbReference>
<name>A0A1Q8QJN9_9FIRM</name>
<dbReference type="Pfam" id="PF05133">
    <property type="entry name" value="SPP1_portal"/>
    <property type="match status" value="1"/>
</dbReference>
<evidence type="ECO:0000313" key="2">
    <source>
        <dbReference type="Proteomes" id="UP000186102"/>
    </source>
</evidence>
<gene>
    <name evidence="1" type="ORF">DSOL_4508</name>
</gene>
<protein>
    <submittedName>
        <fullName evidence="1">Portal protein, phage associated</fullName>
    </submittedName>
</protein>
<dbReference type="AlphaFoldDB" id="A0A1Q8QJN9"/>
<accession>A0A1Q8QJN9</accession>
<dbReference type="RefSeq" id="WP_075366855.1">
    <property type="nucleotide sequence ID" value="NZ_MLBF01000056.1"/>
</dbReference>
<keyword evidence="2" id="KW-1185">Reference proteome</keyword>
<dbReference type="OrthoDB" id="3189403at2"/>
<proteinExistence type="predicted"/>